<proteinExistence type="predicted"/>
<reference evidence="1" key="1">
    <citation type="journal article" date="2022" name="bioRxiv">
        <title>Sequencing and chromosome-scale assembly of the giantPleurodeles waltlgenome.</title>
        <authorList>
            <person name="Brown T."/>
            <person name="Elewa A."/>
            <person name="Iarovenko S."/>
            <person name="Subramanian E."/>
            <person name="Araus A.J."/>
            <person name="Petzold A."/>
            <person name="Susuki M."/>
            <person name="Suzuki K.-i.T."/>
            <person name="Hayashi T."/>
            <person name="Toyoda A."/>
            <person name="Oliveira C."/>
            <person name="Osipova E."/>
            <person name="Leigh N.D."/>
            <person name="Simon A."/>
            <person name="Yun M.H."/>
        </authorList>
    </citation>
    <scope>NUCLEOTIDE SEQUENCE</scope>
    <source>
        <strain evidence="1">20211129_DDA</strain>
        <tissue evidence="1">Liver</tissue>
    </source>
</reference>
<dbReference type="Proteomes" id="UP001066276">
    <property type="component" value="Chromosome 4_1"/>
</dbReference>
<sequence length="156" mass="17501">MPKLVAGQYGRVKNHGLIHKGDARRSRPVKVVKALDGAVQLEDGRIRNLRHLSLFKACGIPEGRECEELDEANGYLWGDNSILQSDELRSGGVDESESRGKMCGVWIECRSTFNPPQRGMQGRRRFEGCRLGRRRPGGEVVDIGSCTERTFFLKDN</sequence>
<comment type="caution">
    <text evidence="1">The sequence shown here is derived from an EMBL/GenBank/DDBJ whole genome shotgun (WGS) entry which is preliminary data.</text>
</comment>
<evidence type="ECO:0000313" key="2">
    <source>
        <dbReference type="Proteomes" id="UP001066276"/>
    </source>
</evidence>
<dbReference type="EMBL" id="JANPWB010000007">
    <property type="protein sequence ID" value="KAJ1172349.1"/>
    <property type="molecule type" value="Genomic_DNA"/>
</dbReference>
<name>A0AAV7T7N9_PLEWA</name>
<accession>A0AAV7T7N9</accession>
<gene>
    <name evidence="1" type="ORF">NDU88_004196</name>
</gene>
<keyword evidence="2" id="KW-1185">Reference proteome</keyword>
<dbReference type="AlphaFoldDB" id="A0AAV7T7N9"/>
<protein>
    <submittedName>
        <fullName evidence="1">Uncharacterized protein</fullName>
    </submittedName>
</protein>
<evidence type="ECO:0000313" key="1">
    <source>
        <dbReference type="EMBL" id="KAJ1172349.1"/>
    </source>
</evidence>
<organism evidence="1 2">
    <name type="scientific">Pleurodeles waltl</name>
    <name type="common">Iberian ribbed newt</name>
    <dbReference type="NCBI Taxonomy" id="8319"/>
    <lineage>
        <taxon>Eukaryota</taxon>
        <taxon>Metazoa</taxon>
        <taxon>Chordata</taxon>
        <taxon>Craniata</taxon>
        <taxon>Vertebrata</taxon>
        <taxon>Euteleostomi</taxon>
        <taxon>Amphibia</taxon>
        <taxon>Batrachia</taxon>
        <taxon>Caudata</taxon>
        <taxon>Salamandroidea</taxon>
        <taxon>Salamandridae</taxon>
        <taxon>Pleurodelinae</taxon>
        <taxon>Pleurodeles</taxon>
    </lineage>
</organism>